<keyword evidence="4" id="KW-0812">Transmembrane</keyword>
<keyword evidence="8" id="KW-1185">Reference proteome</keyword>
<dbReference type="PROSITE" id="PS50885">
    <property type="entry name" value="HAMP"/>
    <property type="match status" value="1"/>
</dbReference>
<evidence type="ECO:0000313" key="7">
    <source>
        <dbReference type="EMBL" id="MDR9849703.1"/>
    </source>
</evidence>
<name>A0ABU2ENE8_9BURK</name>
<dbReference type="InterPro" id="IPR024478">
    <property type="entry name" value="HlyB_4HB_MCP"/>
</dbReference>
<protein>
    <submittedName>
        <fullName evidence="7">Methyl-accepting chemotaxis protein</fullName>
    </submittedName>
</protein>
<reference evidence="7" key="1">
    <citation type="submission" date="2023-09" db="EMBL/GenBank/DDBJ databases">
        <title>Description of first Herbaspirillum huttiense subsp. nephrolepsisexaltata and Herbaspirillum huttiense subsp. lycopersicon.</title>
        <authorList>
            <person name="Poudel M."/>
            <person name="Sharma A."/>
            <person name="Goss E."/>
            <person name="Tapia J.H."/>
            <person name="Harmon C.M."/>
            <person name="Jones J.B."/>
        </authorList>
    </citation>
    <scope>NUCLEOTIDE SEQUENCE</scope>
    <source>
        <strain evidence="7">SE1</strain>
    </source>
</reference>
<feature type="domain" description="HAMP" evidence="6">
    <location>
        <begin position="214"/>
        <end position="266"/>
    </location>
</feature>
<keyword evidence="1" id="KW-0488">Methylation</keyword>
<comment type="similarity">
    <text evidence="2">Belongs to the methyl-accepting chemotaxis (MCP) protein family.</text>
</comment>
<dbReference type="CDD" id="cd11386">
    <property type="entry name" value="MCP_signal"/>
    <property type="match status" value="1"/>
</dbReference>
<keyword evidence="4" id="KW-1133">Transmembrane helix</keyword>
<dbReference type="PROSITE" id="PS50111">
    <property type="entry name" value="CHEMOTAXIS_TRANSDUC_2"/>
    <property type="match status" value="1"/>
</dbReference>
<evidence type="ECO:0000256" key="3">
    <source>
        <dbReference type="PROSITE-ProRule" id="PRU00284"/>
    </source>
</evidence>
<organism evidence="7 8">
    <name type="scientific">Herbaspirillum huttiense subsp. lycopersici</name>
    <dbReference type="NCBI Taxonomy" id="3074428"/>
    <lineage>
        <taxon>Bacteria</taxon>
        <taxon>Pseudomonadati</taxon>
        <taxon>Pseudomonadota</taxon>
        <taxon>Betaproteobacteria</taxon>
        <taxon>Burkholderiales</taxon>
        <taxon>Oxalobacteraceae</taxon>
        <taxon>Herbaspirillum</taxon>
    </lineage>
</organism>
<dbReference type="PANTHER" id="PTHR43531:SF14">
    <property type="entry name" value="METHYL-ACCEPTING CHEMOTAXIS PROTEIN I-RELATED"/>
    <property type="match status" value="1"/>
</dbReference>
<dbReference type="Pfam" id="PF12729">
    <property type="entry name" value="4HB_MCP_1"/>
    <property type="match status" value="1"/>
</dbReference>
<comment type="caution">
    <text evidence="7">The sequence shown here is derived from an EMBL/GenBank/DDBJ whole genome shotgun (WGS) entry which is preliminary data.</text>
</comment>
<dbReference type="InterPro" id="IPR051310">
    <property type="entry name" value="MCP_chemotaxis"/>
</dbReference>
<evidence type="ECO:0000256" key="4">
    <source>
        <dbReference type="SAM" id="Phobius"/>
    </source>
</evidence>
<dbReference type="Proteomes" id="UP001246576">
    <property type="component" value="Unassembled WGS sequence"/>
</dbReference>
<feature type="domain" description="Methyl-accepting transducer" evidence="5">
    <location>
        <begin position="271"/>
        <end position="500"/>
    </location>
</feature>
<dbReference type="InterPro" id="IPR004089">
    <property type="entry name" value="MCPsignal_dom"/>
</dbReference>
<keyword evidence="4" id="KW-0472">Membrane</keyword>
<dbReference type="PRINTS" id="PR00260">
    <property type="entry name" value="CHEMTRNSDUCR"/>
</dbReference>
<evidence type="ECO:0000259" key="5">
    <source>
        <dbReference type="PROSITE" id="PS50111"/>
    </source>
</evidence>
<evidence type="ECO:0000259" key="6">
    <source>
        <dbReference type="PROSITE" id="PS50885"/>
    </source>
</evidence>
<dbReference type="EMBL" id="JAVLSJ010000007">
    <property type="protein sequence ID" value="MDR9849703.1"/>
    <property type="molecule type" value="Genomic_DNA"/>
</dbReference>
<evidence type="ECO:0000256" key="2">
    <source>
        <dbReference type="ARBA" id="ARBA00029447"/>
    </source>
</evidence>
<accession>A0ABU2ENE8</accession>
<dbReference type="InterPro" id="IPR004090">
    <property type="entry name" value="Chemotax_Me-accpt_rcpt"/>
</dbReference>
<dbReference type="RefSeq" id="WP_310160711.1">
    <property type="nucleotide sequence ID" value="NZ_JAVLSJ010000007.1"/>
</dbReference>
<dbReference type="SMART" id="SM00283">
    <property type="entry name" value="MA"/>
    <property type="match status" value="1"/>
</dbReference>
<feature type="transmembrane region" description="Helical" evidence="4">
    <location>
        <begin position="193"/>
        <end position="213"/>
    </location>
</feature>
<dbReference type="InterPro" id="IPR003660">
    <property type="entry name" value="HAMP_dom"/>
</dbReference>
<gene>
    <name evidence="7" type="ORF">RI048_15830</name>
</gene>
<dbReference type="SUPFAM" id="SSF58104">
    <property type="entry name" value="Methyl-accepting chemotaxis protein (MCP) signaling domain"/>
    <property type="match status" value="1"/>
</dbReference>
<sequence>MKLSIVSRLNLVSFVLALGLLGVSSMAWISLNNVSAIAERTASVRVKQLERIADVELMITRISAQLRHTMLNARQPQAVAEIQAAMRSDEKKLGEIFVEYKKEIHTKEGEEFFARAVTYKTGFWDAAEFNIKLIEAGIASGSQDEAFAFLNEKTLPALNTWLNGLIGEKKVQSDLLLEQIALIQESSKSLRNLLVGLTAIVIAGLVAFSWYCARVLRRRSEQAQRVVEHIRDGDLMVSARDDDRDEFSPLFQALSDMQRSLGRVVSSVRKGSESVATASAEIAQGNQDLSRRTEQQASALQQTAATMEQLNTTVRNNTDSAEQANQLAQGASAVAAQGGEVVGRVVSTMQGISDSSRKIGDIIGVIDGIAFQTNILALNAAVEAARAGEGGRGFAVVASEVRNLAQRSAGAAKEIKALISRSVEQVEQGAVLVNQAGKTMDEIVASIGHVSGIVAEITSASVEQTSGISQVGNAVGMMDRATQQNAALVEESAAAAQNLKEQALQLVQAVATFKLAADLPV</sequence>
<proteinExistence type="inferred from homology"/>
<dbReference type="PANTHER" id="PTHR43531">
    <property type="entry name" value="PROTEIN ICFG"/>
    <property type="match status" value="1"/>
</dbReference>
<keyword evidence="3" id="KW-0807">Transducer</keyword>
<evidence type="ECO:0000256" key="1">
    <source>
        <dbReference type="ARBA" id="ARBA00022481"/>
    </source>
</evidence>
<evidence type="ECO:0000313" key="8">
    <source>
        <dbReference type="Proteomes" id="UP001246576"/>
    </source>
</evidence>
<dbReference type="Gene3D" id="1.10.287.950">
    <property type="entry name" value="Methyl-accepting chemotaxis protein"/>
    <property type="match status" value="1"/>
</dbReference>
<dbReference type="Pfam" id="PF00015">
    <property type="entry name" value="MCPsignal"/>
    <property type="match status" value="1"/>
</dbReference>